<dbReference type="InterPro" id="IPR011111">
    <property type="entry name" value="Plasmid_RepB"/>
</dbReference>
<keyword evidence="4" id="KW-1185">Reference proteome</keyword>
<dbReference type="Pfam" id="PF02195">
    <property type="entry name" value="ParB_N"/>
    <property type="match status" value="1"/>
</dbReference>
<protein>
    <submittedName>
        <fullName evidence="3">Plasmid partitioning protein RepB</fullName>
    </submittedName>
</protein>
<dbReference type="CDD" id="cd16405">
    <property type="entry name" value="RepB_like_N"/>
    <property type="match status" value="1"/>
</dbReference>
<dbReference type="Pfam" id="PF07506">
    <property type="entry name" value="RepB"/>
    <property type="match status" value="1"/>
</dbReference>
<reference evidence="3 4" key="1">
    <citation type="journal article" date="2023" name="Int. J. Syst. Evol. Microbiol.">
        <title>Methylocystis iwaonis sp. nov., a type II methane-oxidizing bacterium from surface soil of a rice paddy field in Japan, and emended description of the genus Methylocystis (ex Whittenbury et al. 1970) Bowman et al. 1993.</title>
        <authorList>
            <person name="Kaise H."/>
            <person name="Sawadogo J.B."/>
            <person name="Alam M.S."/>
            <person name="Ueno C."/>
            <person name="Dianou D."/>
            <person name="Shinjo R."/>
            <person name="Asakawa S."/>
        </authorList>
    </citation>
    <scope>NUCLEOTIDE SEQUENCE [LARGE SCALE GENOMIC DNA]</scope>
    <source>
        <strain evidence="3 4">SS37A-Re</strain>
    </source>
</reference>
<dbReference type="PANTHER" id="PTHR33375">
    <property type="entry name" value="CHROMOSOME-PARTITIONING PROTEIN PARB-RELATED"/>
    <property type="match status" value="1"/>
</dbReference>
<proteinExistence type="inferred from homology"/>
<keyword evidence="3" id="KW-0614">Plasmid</keyword>
<dbReference type="Gene3D" id="1.10.10.2830">
    <property type="match status" value="1"/>
</dbReference>
<geneLocation type="plasmid" evidence="3 4">
    <name>pSS37A-Re-1</name>
</geneLocation>
<dbReference type="InterPro" id="IPR004437">
    <property type="entry name" value="ParB/RepB/Spo0J"/>
</dbReference>
<dbReference type="SUPFAM" id="SSF110849">
    <property type="entry name" value="ParB/Sulfiredoxin"/>
    <property type="match status" value="1"/>
</dbReference>
<dbReference type="InterPro" id="IPR037972">
    <property type="entry name" value="RepB_N"/>
</dbReference>
<dbReference type="Gene3D" id="3.90.1530.30">
    <property type="match status" value="1"/>
</dbReference>
<dbReference type="EMBL" id="AP027143">
    <property type="protein sequence ID" value="BDV36083.1"/>
    <property type="molecule type" value="Genomic_DNA"/>
</dbReference>
<dbReference type="NCBIfam" id="TIGR03454">
    <property type="entry name" value="partition_RepB"/>
    <property type="match status" value="1"/>
</dbReference>
<dbReference type="NCBIfam" id="TIGR00180">
    <property type="entry name" value="parB_part"/>
    <property type="match status" value="1"/>
</dbReference>
<evidence type="ECO:0000313" key="4">
    <source>
        <dbReference type="Proteomes" id="UP001317629"/>
    </source>
</evidence>
<evidence type="ECO:0000259" key="2">
    <source>
        <dbReference type="SMART" id="SM00470"/>
    </source>
</evidence>
<evidence type="ECO:0000313" key="3">
    <source>
        <dbReference type="EMBL" id="BDV36083.1"/>
    </source>
</evidence>
<dbReference type="SMART" id="SM00470">
    <property type="entry name" value="ParB"/>
    <property type="match status" value="1"/>
</dbReference>
<dbReference type="Proteomes" id="UP001317629">
    <property type="component" value="Plasmid pSS37A-Re-1"/>
</dbReference>
<organism evidence="3 4">
    <name type="scientific">Methylocystis iwaonis</name>
    <dbReference type="NCBI Taxonomy" id="2885079"/>
    <lineage>
        <taxon>Bacteria</taxon>
        <taxon>Pseudomonadati</taxon>
        <taxon>Pseudomonadota</taxon>
        <taxon>Alphaproteobacteria</taxon>
        <taxon>Hyphomicrobiales</taxon>
        <taxon>Methylocystaceae</taxon>
        <taxon>Methylocystis</taxon>
    </lineage>
</organism>
<dbReference type="SUPFAM" id="SSF109709">
    <property type="entry name" value="KorB DNA-binding domain-like"/>
    <property type="match status" value="1"/>
</dbReference>
<dbReference type="InterPro" id="IPR050336">
    <property type="entry name" value="Chromosome_partition/occlusion"/>
</dbReference>
<sequence length="327" mass="36234">MSRRNILTSLLEDKLAAANSSDRPAPQSNDRVLAGPVRTMSLTLDRMAEESRTLQEALATGSAVVELDPQSVDVSFVKDRFSGLDDPEFQTLKESLRAHGQEVPILVRPHPTRSGGYQAAYGHRRLKAAQDLGIKIKAVVRNLDDRQLVIAQGIENSARRDLSFIERAVFARSLEDSGHDRSVIMAALSTDKTELSKLITAARALPDAVVRAIGPAPKAGRRRWLQLAELLRGRKTLARVEAVLSDANLPADSDARFLKAFAAAMEKASKTTRDEIWKRPDGAPLARISRDPKATILRFDEKIEPDFGAYVARRLSDLYEEFRTSRE</sequence>
<accession>A0ABM8EDJ1</accession>
<evidence type="ECO:0000256" key="1">
    <source>
        <dbReference type="ARBA" id="ARBA00006295"/>
    </source>
</evidence>
<dbReference type="PANTHER" id="PTHR33375:SF1">
    <property type="entry name" value="CHROMOSOME-PARTITIONING PROTEIN PARB-RELATED"/>
    <property type="match status" value="1"/>
</dbReference>
<dbReference type="InterPro" id="IPR036086">
    <property type="entry name" value="ParB/Sulfiredoxin_sf"/>
</dbReference>
<gene>
    <name evidence="3" type="primary">repB_1</name>
    <name evidence="3" type="ORF">SS37A_36130</name>
</gene>
<dbReference type="InterPro" id="IPR017819">
    <property type="entry name" value="Plasmid_partition_RepB"/>
</dbReference>
<dbReference type="RefSeq" id="WP_281932385.1">
    <property type="nucleotide sequence ID" value="NZ_AP027143.1"/>
</dbReference>
<dbReference type="InterPro" id="IPR003115">
    <property type="entry name" value="ParB_N"/>
</dbReference>
<comment type="similarity">
    <text evidence="1">Belongs to the ParB family.</text>
</comment>
<feature type="domain" description="ParB-like N-terminal" evidence="2">
    <location>
        <begin position="65"/>
        <end position="157"/>
    </location>
</feature>
<name>A0ABM8EDJ1_9HYPH</name>